<organism evidence="5 6">
    <name type="scientific">Pseudoroseicyclus tamaricis</name>
    <dbReference type="NCBI Taxonomy" id="2705421"/>
    <lineage>
        <taxon>Bacteria</taxon>
        <taxon>Pseudomonadati</taxon>
        <taxon>Pseudomonadota</taxon>
        <taxon>Alphaproteobacteria</taxon>
        <taxon>Rhodobacterales</taxon>
        <taxon>Paracoccaceae</taxon>
        <taxon>Pseudoroseicyclus</taxon>
    </lineage>
</organism>
<dbReference type="InterPro" id="IPR029033">
    <property type="entry name" value="His_PPase_superfam"/>
</dbReference>
<protein>
    <submittedName>
        <fullName evidence="5">Histidine phosphatase family protein</fullName>
    </submittedName>
</protein>
<evidence type="ECO:0000256" key="1">
    <source>
        <dbReference type="ARBA" id="ARBA00023152"/>
    </source>
</evidence>
<feature type="active site" description="Proton donor/acceptor" evidence="3">
    <location>
        <position position="89"/>
    </location>
</feature>
<dbReference type="PANTHER" id="PTHR48100:SF1">
    <property type="entry name" value="HISTIDINE PHOSPHATASE FAMILY PROTEIN-RELATED"/>
    <property type="match status" value="1"/>
</dbReference>
<dbReference type="GO" id="GO:0005737">
    <property type="term" value="C:cytoplasm"/>
    <property type="evidence" value="ECO:0007669"/>
    <property type="project" value="TreeGrafter"/>
</dbReference>
<proteinExistence type="predicted"/>
<name>A0A6B2JUY2_9RHOB</name>
<dbReference type="InterPro" id="IPR001345">
    <property type="entry name" value="PG/BPGM_mutase_AS"/>
</dbReference>
<dbReference type="PANTHER" id="PTHR48100">
    <property type="entry name" value="BROAD-SPECIFICITY PHOSPHATASE YOR283W-RELATED"/>
    <property type="match status" value="1"/>
</dbReference>
<dbReference type="RefSeq" id="WP_163890759.1">
    <property type="nucleotide sequence ID" value="NZ_JAAFYS010000001.1"/>
</dbReference>
<dbReference type="InterPro" id="IPR050275">
    <property type="entry name" value="PGM_Phosphatase"/>
</dbReference>
<evidence type="ECO:0000313" key="5">
    <source>
        <dbReference type="EMBL" id="NDV00439.1"/>
    </source>
</evidence>
<dbReference type="InterPro" id="IPR013078">
    <property type="entry name" value="His_Pase_superF_clade-1"/>
</dbReference>
<keyword evidence="2" id="KW-0413">Isomerase</keyword>
<feature type="binding site" evidence="4">
    <location>
        <position position="63"/>
    </location>
    <ligand>
        <name>substrate</name>
    </ligand>
</feature>
<dbReference type="PIRSF" id="PIRSF000709">
    <property type="entry name" value="6PFK_2-Ptase"/>
    <property type="match status" value="1"/>
</dbReference>
<dbReference type="CDD" id="cd07067">
    <property type="entry name" value="HP_PGM_like"/>
    <property type="match status" value="1"/>
</dbReference>
<accession>A0A6B2JUY2</accession>
<dbReference type="EMBL" id="JAAGAB010000001">
    <property type="protein sequence ID" value="NDV00439.1"/>
    <property type="molecule type" value="Genomic_DNA"/>
</dbReference>
<dbReference type="Pfam" id="PF00300">
    <property type="entry name" value="His_Phos_1"/>
    <property type="match status" value="1"/>
</dbReference>
<evidence type="ECO:0000313" key="6">
    <source>
        <dbReference type="Proteomes" id="UP000474757"/>
    </source>
</evidence>
<dbReference type="Proteomes" id="UP000474757">
    <property type="component" value="Unassembled WGS sequence"/>
</dbReference>
<evidence type="ECO:0000256" key="4">
    <source>
        <dbReference type="PIRSR" id="PIRSR613078-2"/>
    </source>
</evidence>
<reference evidence="5 6" key="1">
    <citation type="submission" date="2020-02" db="EMBL/GenBank/DDBJ databases">
        <title>Pseudoroseicyclus tamarix, sp. nov., isolated from offshore sediment of a Tamarix chinensis forest.</title>
        <authorList>
            <person name="Gai Y."/>
        </authorList>
    </citation>
    <scope>NUCLEOTIDE SEQUENCE [LARGE SCALE GENOMIC DNA]</scope>
    <source>
        <strain evidence="5 6">CLL3-39</strain>
    </source>
</reference>
<dbReference type="AlphaFoldDB" id="A0A6B2JUY2"/>
<dbReference type="PROSITE" id="PS00175">
    <property type="entry name" value="PG_MUTASE"/>
    <property type="match status" value="1"/>
</dbReference>
<dbReference type="SUPFAM" id="SSF53254">
    <property type="entry name" value="Phosphoglycerate mutase-like"/>
    <property type="match status" value="1"/>
</dbReference>
<evidence type="ECO:0000256" key="2">
    <source>
        <dbReference type="ARBA" id="ARBA00023235"/>
    </source>
</evidence>
<keyword evidence="6" id="KW-1185">Reference proteome</keyword>
<keyword evidence="1" id="KW-0324">Glycolysis</keyword>
<dbReference type="GO" id="GO:0016791">
    <property type="term" value="F:phosphatase activity"/>
    <property type="evidence" value="ECO:0007669"/>
    <property type="project" value="TreeGrafter"/>
</dbReference>
<dbReference type="Gene3D" id="3.40.50.1240">
    <property type="entry name" value="Phosphoglycerate mutase-like"/>
    <property type="match status" value="1"/>
</dbReference>
<evidence type="ECO:0000256" key="3">
    <source>
        <dbReference type="PIRSR" id="PIRSR613078-1"/>
    </source>
</evidence>
<gene>
    <name evidence="5" type="ORF">GZA08_05570</name>
</gene>
<comment type="caution">
    <text evidence="5">The sequence shown here is derived from an EMBL/GenBank/DDBJ whole genome shotgun (WGS) entry which is preliminary data.</text>
</comment>
<feature type="active site" description="Tele-phosphohistidine intermediate" evidence="3">
    <location>
        <position position="11"/>
    </location>
</feature>
<feature type="binding site" evidence="4">
    <location>
        <begin position="10"/>
        <end position="17"/>
    </location>
    <ligand>
        <name>substrate</name>
    </ligand>
</feature>
<dbReference type="SMART" id="SM00855">
    <property type="entry name" value="PGAM"/>
    <property type="match status" value="1"/>
</dbReference>
<sequence>MDLPDLYVIRHGETEWNAEGRWQGAFDSPLTAKGEAQARALGRLLASRGVAQSHALWCSPQGRARRTAEIIAEVAGWPTPPREDARLREIDVGRWTGCTREDILGEEPDAEDMHFLDLYARAPGGEGFDALWRRATAVLEGLAGPAVLVTHGITSRVLRTAAMGYEEDRLSELPGGQGVAHFLSSGAHEELRPAD</sequence>